<reference evidence="2 3" key="1">
    <citation type="submission" date="2016-10" db="EMBL/GenBank/DDBJ databases">
        <title>Draft genome sequence of Coniochaeta ligniaria NRRL30616, a lignocellulolytic fungus for bioabatement of inhibitors in plant biomass hydrolysates.</title>
        <authorList>
            <consortium name="DOE Joint Genome Institute"/>
            <person name="Jimenez D.J."/>
            <person name="Hector R.E."/>
            <person name="Riley R."/>
            <person name="Sun H."/>
            <person name="Grigoriev I.V."/>
            <person name="Van Elsas J.D."/>
            <person name="Nichols N.N."/>
        </authorList>
    </citation>
    <scope>NUCLEOTIDE SEQUENCE [LARGE SCALE GENOMIC DNA]</scope>
    <source>
        <strain evidence="2 3">NRRL 30616</strain>
    </source>
</reference>
<organism evidence="2 3">
    <name type="scientific">Coniochaeta ligniaria NRRL 30616</name>
    <dbReference type="NCBI Taxonomy" id="1408157"/>
    <lineage>
        <taxon>Eukaryota</taxon>
        <taxon>Fungi</taxon>
        <taxon>Dikarya</taxon>
        <taxon>Ascomycota</taxon>
        <taxon>Pezizomycotina</taxon>
        <taxon>Sordariomycetes</taxon>
        <taxon>Sordariomycetidae</taxon>
        <taxon>Coniochaetales</taxon>
        <taxon>Coniochaetaceae</taxon>
        <taxon>Coniochaeta</taxon>
    </lineage>
</organism>
<feature type="domain" description="F-box" evidence="1">
    <location>
        <begin position="59"/>
        <end position="103"/>
    </location>
</feature>
<dbReference type="InterPro" id="IPR036047">
    <property type="entry name" value="F-box-like_dom_sf"/>
</dbReference>
<dbReference type="STRING" id="1408157.A0A1J7IKF8"/>
<protein>
    <recommendedName>
        <fullName evidence="1">F-box domain-containing protein</fullName>
    </recommendedName>
</protein>
<keyword evidence="3" id="KW-1185">Reference proteome</keyword>
<dbReference type="OrthoDB" id="165382at2759"/>
<dbReference type="InterPro" id="IPR001810">
    <property type="entry name" value="F-box_dom"/>
</dbReference>
<sequence length="344" mass="39228">MSSIDVPANVEEHADAILRVCSYHRRDFDLVVVRSRPHDMRLVQGSLRAAFETLPTAELGILGRLPAELMSIVLRGLDVRSFFYFRQVNRRARVLSTGLWEYELVSKHALEGLRGLLRAELAHCFTIDDLYRTLITDKCTTCGAFGGLLFLFTAERCCFECLQSSAHYRALPPSAFAKLAKISPSRLKRLSGLSLRTVPGIYNMMERPVRRPKYLIFEEKAIQTLLGIRAIGEDSIRNLRSRREQSDQRFMTATAYPYYSLENAKLERGVSCKGCQVRLELVHGDLDHRDQVFSTRGFLFHFSRCVETQHLWAESKGGTRTVKEPELTRRCGYFNQLGSDGRPA</sequence>
<evidence type="ECO:0000259" key="1">
    <source>
        <dbReference type="PROSITE" id="PS50181"/>
    </source>
</evidence>
<dbReference type="AlphaFoldDB" id="A0A1J7IKF8"/>
<proteinExistence type="predicted"/>
<dbReference type="Proteomes" id="UP000182658">
    <property type="component" value="Unassembled WGS sequence"/>
</dbReference>
<dbReference type="EMBL" id="KV875099">
    <property type="protein sequence ID" value="OIW28047.1"/>
    <property type="molecule type" value="Genomic_DNA"/>
</dbReference>
<dbReference type="PROSITE" id="PS50181">
    <property type="entry name" value="FBOX"/>
    <property type="match status" value="1"/>
</dbReference>
<dbReference type="InParanoid" id="A0A1J7IKF8"/>
<evidence type="ECO:0000313" key="3">
    <source>
        <dbReference type="Proteomes" id="UP000182658"/>
    </source>
</evidence>
<evidence type="ECO:0000313" key="2">
    <source>
        <dbReference type="EMBL" id="OIW28047.1"/>
    </source>
</evidence>
<name>A0A1J7IKF8_9PEZI</name>
<accession>A0A1J7IKF8</accession>
<gene>
    <name evidence="2" type="ORF">CONLIGDRAFT_460080</name>
</gene>
<dbReference type="SUPFAM" id="SSF81383">
    <property type="entry name" value="F-box domain"/>
    <property type="match status" value="1"/>
</dbReference>